<gene>
    <name evidence="1" type="ORF">K3G42_028929</name>
</gene>
<dbReference type="Proteomes" id="UP000827872">
    <property type="component" value="Linkage Group LG01"/>
</dbReference>
<organism evidence="1 2">
    <name type="scientific">Sphaerodactylus townsendi</name>
    <dbReference type="NCBI Taxonomy" id="933632"/>
    <lineage>
        <taxon>Eukaryota</taxon>
        <taxon>Metazoa</taxon>
        <taxon>Chordata</taxon>
        <taxon>Craniata</taxon>
        <taxon>Vertebrata</taxon>
        <taxon>Euteleostomi</taxon>
        <taxon>Lepidosauria</taxon>
        <taxon>Squamata</taxon>
        <taxon>Bifurcata</taxon>
        <taxon>Gekkota</taxon>
        <taxon>Sphaerodactylidae</taxon>
        <taxon>Sphaerodactylus</taxon>
    </lineage>
</organism>
<evidence type="ECO:0000313" key="2">
    <source>
        <dbReference type="Proteomes" id="UP000827872"/>
    </source>
</evidence>
<protein>
    <submittedName>
        <fullName evidence="1">Uncharacterized protein</fullName>
    </submittedName>
</protein>
<reference evidence="1" key="1">
    <citation type="submission" date="2021-08" db="EMBL/GenBank/DDBJ databases">
        <title>The first chromosome-level gecko genome reveals the dynamic sex chromosomes of Neotropical dwarf geckos (Sphaerodactylidae: Sphaerodactylus).</title>
        <authorList>
            <person name="Pinto B.J."/>
            <person name="Keating S.E."/>
            <person name="Gamble T."/>
        </authorList>
    </citation>
    <scope>NUCLEOTIDE SEQUENCE</scope>
    <source>
        <strain evidence="1">TG3544</strain>
    </source>
</reference>
<sequence>MLSRQSFDFVPLKAFVARINGLSWVFQAVWPGPDSFCPNVLPASMADRCFNIFHIYQHESPSGRGGKGSRSSDIVLSSKLHSHLAKSYSQFQQSEQFHQVYLRQ</sequence>
<keyword evidence="2" id="KW-1185">Reference proteome</keyword>
<dbReference type="EMBL" id="CM037614">
    <property type="protein sequence ID" value="KAH8017387.1"/>
    <property type="molecule type" value="Genomic_DNA"/>
</dbReference>
<proteinExistence type="predicted"/>
<accession>A0ACB8GCZ1</accession>
<evidence type="ECO:0000313" key="1">
    <source>
        <dbReference type="EMBL" id="KAH8017387.1"/>
    </source>
</evidence>
<name>A0ACB8GCZ1_9SAUR</name>
<comment type="caution">
    <text evidence="1">The sequence shown here is derived from an EMBL/GenBank/DDBJ whole genome shotgun (WGS) entry which is preliminary data.</text>
</comment>